<evidence type="ECO:0000256" key="1">
    <source>
        <dbReference type="SAM" id="MobiDB-lite"/>
    </source>
</evidence>
<feature type="compositionally biased region" description="Basic and acidic residues" evidence="1">
    <location>
        <begin position="1"/>
        <end position="17"/>
    </location>
</feature>
<keyword evidence="3" id="KW-1185">Reference proteome</keyword>
<evidence type="ECO:0000313" key="2">
    <source>
        <dbReference type="EMBL" id="KZO94795.1"/>
    </source>
</evidence>
<reference evidence="2 3" key="1">
    <citation type="journal article" date="2016" name="Mol. Biol. Evol.">
        <title>Comparative Genomics of Early-Diverging Mushroom-Forming Fungi Provides Insights into the Origins of Lignocellulose Decay Capabilities.</title>
        <authorList>
            <person name="Nagy L.G."/>
            <person name="Riley R."/>
            <person name="Tritt A."/>
            <person name="Adam C."/>
            <person name="Daum C."/>
            <person name="Floudas D."/>
            <person name="Sun H."/>
            <person name="Yadav J.S."/>
            <person name="Pangilinan J."/>
            <person name="Larsson K.H."/>
            <person name="Matsuura K."/>
            <person name="Barry K."/>
            <person name="Labutti K."/>
            <person name="Kuo R."/>
            <person name="Ohm R.A."/>
            <person name="Bhattacharya S.S."/>
            <person name="Shirouzu T."/>
            <person name="Yoshinaga Y."/>
            <person name="Martin F.M."/>
            <person name="Grigoriev I.V."/>
            <person name="Hibbett D.S."/>
        </authorList>
    </citation>
    <scope>NUCLEOTIDE SEQUENCE [LARGE SCALE GENOMIC DNA]</scope>
    <source>
        <strain evidence="2 3">TUFC12733</strain>
    </source>
</reference>
<feature type="region of interest" description="Disordered" evidence="1">
    <location>
        <begin position="134"/>
        <end position="175"/>
    </location>
</feature>
<proteinExistence type="predicted"/>
<dbReference type="Proteomes" id="UP000076738">
    <property type="component" value="Unassembled WGS sequence"/>
</dbReference>
<dbReference type="AlphaFoldDB" id="A0A167KMB3"/>
<evidence type="ECO:0000313" key="3">
    <source>
        <dbReference type="Proteomes" id="UP000076738"/>
    </source>
</evidence>
<accession>A0A167KMB3</accession>
<gene>
    <name evidence="2" type="ORF">CALVIDRAFT_528457</name>
</gene>
<sequence length="199" mass="21607">MADTQKQDDLLPEDEGKGGLCADKTAQLKSPVKPTALLDAKLKTKEVHANVNVPPASSKWGSSIRIRPEHQAELDQLRGQLLRSLEDKKKKKRAGICGTIVARNAALNVEQVLPSSSEIETNSLQQQINLSQGHGLDAQTAKDADGVRNIPPVDPLATSQTLSPHEEPGLEDQEDDLEALDVEEVESMLVVVDTRLRGE</sequence>
<organism evidence="2 3">
    <name type="scientific">Calocera viscosa (strain TUFC12733)</name>
    <dbReference type="NCBI Taxonomy" id="1330018"/>
    <lineage>
        <taxon>Eukaryota</taxon>
        <taxon>Fungi</taxon>
        <taxon>Dikarya</taxon>
        <taxon>Basidiomycota</taxon>
        <taxon>Agaricomycotina</taxon>
        <taxon>Dacrymycetes</taxon>
        <taxon>Dacrymycetales</taxon>
        <taxon>Dacrymycetaceae</taxon>
        <taxon>Calocera</taxon>
    </lineage>
</organism>
<dbReference type="EMBL" id="KV417292">
    <property type="protein sequence ID" value="KZO94795.1"/>
    <property type="molecule type" value="Genomic_DNA"/>
</dbReference>
<feature type="region of interest" description="Disordered" evidence="1">
    <location>
        <begin position="1"/>
        <end position="25"/>
    </location>
</feature>
<protein>
    <submittedName>
        <fullName evidence="2">Uncharacterized protein</fullName>
    </submittedName>
</protein>
<name>A0A167KMB3_CALVF</name>